<keyword evidence="13" id="KW-0411">Iron-sulfur</keyword>
<evidence type="ECO:0000256" key="16">
    <source>
        <dbReference type="SAM" id="Phobius"/>
    </source>
</evidence>
<keyword evidence="16" id="KW-0812">Transmembrane</keyword>
<dbReference type="Proteomes" id="UP000294856">
    <property type="component" value="Unassembled WGS sequence"/>
</dbReference>
<dbReference type="GO" id="GO:0000155">
    <property type="term" value="F:phosphorelay sensor kinase activity"/>
    <property type="evidence" value="ECO:0007669"/>
    <property type="project" value="InterPro"/>
</dbReference>
<evidence type="ECO:0000256" key="5">
    <source>
        <dbReference type="ARBA" id="ARBA00017322"/>
    </source>
</evidence>
<feature type="transmembrane region" description="Helical" evidence="16">
    <location>
        <begin position="43"/>
        <end position="60"/>
    </location>
</feature>
<gene>
    <name evidence="18" type="ORF">DFR71_0402</name>
</gene>
<dbReference type="EC" id="2.7.13.3" evidence="4"/>
<reference evidence="18 19" key="1">
    <citation type="submission" date="2019-03" db="EMBL/GenBank/DDBJ databases">
        <title>Genomic Encyclopedia of Type Strains, Phase IV (KMG-IV): sequencing the most valuable type-strain genomes for metagenomic binning, comparative biology and taxonomic classification.</title>
        <authorList>
            <person name="Goeker M."/>
        </authorList>
    </citation>
    <scope>NUCLEOTIDE SEQUENCE [LARGE SCALE GENOMIC DNA]</scope>
    <source>
        <strain evidence="18 19">DSM 44684</strain>
    </source>
</reference>
<evidence type="ECO:0000259" key="17">
    <source>
        <dbReference type="PROSITE" id="PS50109"/>
    </source>
</evidence>
<dbReference type="InterPro" id="IPR036890">
    <property type="entry name" value="HATPase_C_sf"/>
</dbReference>
<evidence type="ECO:0000256" key="15">
    <source>
        <dbReference type="ARBA" id="ARBA00030800"/>
    </source>
</evidence>
<keyword evidence="19" id="KW-1185">Reference proteome</keyword>
<evidence type="ECO:0000256" key="7">
    <source>
        <dbReference type="ARBA" id="ARBA00022490"/>
    </source>
</evidence>
<dbReference type="PROSITE" id="PS50109">
    <property type="entry name" value="HIS_KIN"/>
    <property type="match status" value="1"/>
</dbReference>
<dbReference type="InterPro" id="IPR017205">
    <property type="entry name" value="Sig_transdc_His_kinase_ChrS"/>
</dbReference>
<protein>
    <recommendedName>
        <fullName evidence="5">Oxygen sensor histidine kinase NreB</fullName>
        <ecNumber evidence="4">2.7.13.3</ecNumber>
    </recommendedName>
    <alternativeName>
        <fullName evidence="15">Nitrogen regulation protein B</fullName>
    </alternativeName>
</protein>
<dbReference type="AlphaFoldDB" id="A0A4R1FWL7"/>
<evidence type="ECO:0000256" key="11">
    <source>
        <dbReference type="ARBA" id="ARBA00023004"/>
    </source>
</evidence>
<dbReference type="PANTHER" id="PTHR24421:SF62">
    <property type="entry name" value="SENSORY TRANSDUCTION HISTIDINE KINASE"/>
    <property type="match status" value="1"/>
</dbReference>
<keyword evidence="8" id="KW-0808">Transferase</keyword>
<keyword evidence="10 18" id="KW-0418">Kinase</keyword>
<sequence>MAQLLGAQRDDTRLLAVIVHSAFYVLLAASLLRWLIRHSETRSTPLIVVLSVVLAVLYALSELRQSGRPVWFALLVLTWSVLVVLAPSFAWCAVPLVYTGLRMLSERVAVILVVVLTALVVSSQVRIAGWLDPNLVLAPPAVAAVTTALFVGMRRQAERQAALIDDLVRTRRELAATERRAGTLAERQRLAMEIHDTLAQGLSSQRMLLQAADLVWDSDPRLARTHLRTAAAIAERDLTEARRFVHDLAPADLAAGGSLPAALAALAERETTDALTVRCHIEGAPGPLPRRIEATLLRIAQGALANVREHAAATTATITLTSLDDQIVLDVADDGRGFDPAAPTDPARHRGHGLPAVRARVSQLGGTCTVESAPGDGTVLSAAIPLATRPGATSVDR</sequence>
<keyword evidence="11" id="KW-0408">Iron</keyword>
<keyword evidence="16" id="KW-1133">Transmembrane helix</keyword>
<dbReference type="GO" id="GO:0046983">
    <property type="term" value="F:protein dimerization activity"/>
    <property type="evidence" value="ECO:0007669"/>
    <property type="project" value="InterPro"/>
</dbReference>
<dbReference type="OrthoDB" id="144293at2"/>
<evidence type="ECO:0000256" key="12">
    <source>
        <dbReference type="ARBA" id="ARBA00023012"/>
    </source>
</evidence>
<dbReference type="Gene3D" id="3.30.565.10">
    <property type="entry name" value="Histidine kinase-like ATPase, C-terminal domain"/>
    <property type="match status" value="1"/>
</dbReference>
<dbReference type="InterPro" id="IPR050482">
    <property type="entry name" value="Sensor_HK_TwoCompSys"/>
</dbReference>
<comment type="caution">
    <text evidence="18">The sequence shown here is derived from an EMBL/GenBank/DDBJ whole genome shotgun (WGS) entry which is preliminary data.</text>
</comment>
<evidence type="ECO:0000256" key="6">
    <source>
        <dbReference type="ARBA" id="ARBA00022485"/>
    </source>
</evidence>
<feature type="transmembrane region" description="Helical" evidence="16">
    <location>
        <begin position="108"/>
        <end position="129"/>
    </location>
</feature>
<comment type="catalytic activity">
    <reaction evidence="1">
        <text>ATP + protein L-histidine = ADP + protein N-phospho-L-histidine.</text>
        <dbReference type="EC" id="2.7.13.3"/>
    </reaction>
</comment>
<dbReference type="InterPro" id="IPR005467">
    <property type="entry name" value="His_kinase_dom"/>
</dbReference>
<dbReference type="GO" id="GO:0005737">
    <property type="term" value="C:cytoplasm"/>
    <property type="evidence" value="ECO:0007669"/>
    <property type="project" value="UniProtKB-SubCell"/>
</dbReference>
<evidence type="ECO:0000256" key="14">
    <source>
        <dbReference type="ARBA" id="ARBA00024827"/>
    </source>
</evidence>
<comment type="cofactor">
    <cofactor evidence="2">
        <name>[4Fe-4S] cluster</name>
        <dbReference type="ChEBI" id="CHEBI:49883"/>
    </cofactor>
</comment>
<feature type="transmembrane region" description="Helical" evidence="16">
    <location>
        <begin position="72"/>
        <end position="96"/>
    </location>
</feature>
<evidence type="ECO:0000256" key="2">
    <source>
        <dbReference type="ARBA" id="ARBA00001966"/>
    </source>
</evidence>
<feature type="transmembrane region" description="Helical" evidence="16">
    <location>
        <begin position="135"/>
        <end position="153"/>
    </location>
</feature>
<dbReference type="InterPro" id="IPR011712">
    <property type="entry name" value="Sig_transdc_His_kin_sub3_dim/P"/>
</dbReference>
<dbReference type="Gene3D" id="1.20.5.1930">
    <property type="match status" value="1"/>
</dbReference>
<dbReference type="PIRSF" id="PIRSF037434">
    <property type="entry name" value="STHK_ChrS"/>
    <property type="match status" value="1"/>
</dbReference>
<dbReference type="SUPFAM" id="SSF55874">
    <property type="entry name" value="ATPase domain of HSP90 chaperone/DNA topoisomerase II/histidine kinase"/>
    <property type="match status" value="1"/>
</dbReference>
<dbReference type="InterPro" id="IPR003594">
    <property type="entry name" value="HATPase_dom"/>
</dbReference>
<feature type="domain" description="Histidine kinase" evidence="17">
    <location>
        <begin position="296"/>
        <end position="388"/>
    </location>
</feature>
<organism evidence="18 19">
    <name type="scientific">Nocardia alba</name>
    <dbReference type="NCBI Taxonomy" id="225051"/>
    <lineage>
        <taxon>Bacteria</taxon>
        <taxon>Bacillati</taxon>
        <taxon>Actinomycetota</taxon>
        <taxon>Actinomycetes</taxon>
        <taxon>Mycobacteriales</taxon>
        <taxon>Nocardiaceae</taxon>
        <taxon>Nocardia</taxon>
    </lineage>
</organism>
<evidence type="ECO:0000313" key="18">
    <source>
        <dbReference type="EMBL" id="TCJ99427.1"/>
    </source>
</evidence>
<name>A0A4R1FWL7_9NOCA</name>
<evidence type="ECO:0000256" key="4">
    <source>
        <dbReference type="ARBA" id="ARBA00012438"/>
    </source>
</evidence>
<evidence type="ECO:0000256" key="9">
    <source>
        <dbReference type="ARBA" id="ARBA00022723"/>
    </source>
</evidence>
<keyword evidence="12" id="KW-0902">Two-component regulatory system</keyword>
<evidence type="ECO:0000256" key="10">
    <source>
        <dbReference type="ARBA" id="ARBA00022777"/>
    </source>
</evidence>
<evidence type="ECO:0000313" key="19">
    <source>
        <dbReference type="Proteomes" id="UP000294856"/>
    </source>
</evidence>
<dbReference type="GO" id="GO:0016020">
    <property type="term" value="C:membrane"/>
    <property type="evidence" value="ECO:0007669"/>
    <property type="project" value="InterPro"/>
</dbReference>
<accession>A0A4R1FWL7</accession>
<keyword evidence="7" id="KW-0963">Cytoplasm</keyword>
<proteinExistence type="predicted"/>
<dbReference type="GO" id="GO:0051539">
    <property type="term" value="F:4 iron, 4 sulfur cluster binding"/>
    <property type="evidence" value="ECO:0007669"/>
    <property type="project" value="UniProtKB-KW"/>
</dbReference>
<comment type="subcellular location">
    <subcellularLocation>
        <location evidence="3">Cytoplasm</location>
    </subcellularLocation>
</comment>
<evidence type="ECO:0000256" key="1">
    <source>
        <dbReference type="ARBA" id="ARBA00000085"/>
    </source>
</evidence>
<feature type="transmembrane region" description="Helical" evidence="16">
    <location>
        <begin position="14"/>
        <end position="36"/>
    </location>
</feature>
<evidence type="ECO:0000256" key="13">
    <source>
        <dbReference type="ARBA" id="ARBA00023014"/>
    </source>
</evidence>
<dbReference type="EMBL" id="SMFR01000001">
    <property type="protein sequence ID" value="TCJ99427.1"/>
    <property type="molecule type" value="Genomic_DNA"/>
</dbReference>
<evidence type="ECO:0000256" key="8">
    <source>
        <dbReference type="ARBA" id="ARBA00022679"/>
    </source>
</evidence>
<dbReference type="GO" id="GO:0046872">
    <property type="term" value="F:metal ion binding"/>
    <property type="evidence" value="ECO:0007669"/>
    <property type="project" value="UniProtKB-KW"/>
</dbReference>
<keyword evidence="9" id="KW-0479">Metal-binding</keyword>
<dbReference type="SMART" id="SM00387">
    <property type="entry name" value="HATPase_c"/>
    <property type="match status" value="1"/>
</dbReference>
<keyword evidence="6" id="KW-0004">4Fe-4S</keyword>
<dbReference type="RefSeq" id="WP_067449518.1">
    <property type="nucleotide sequence ID" value="NZ_SMFR01000001.1"/>
</dbReference>
<dbReference type="InterPro" id="IPR004358">
    <property type="entry name" value="Sig_transdc_His_kin-like_C"/>
</dbReference>
<dbReference type="Pfam" id="PF02518">
    <property type="entry name" value="HATPase_c"/>
    <property type="match status" value="1"/>
</dbReference>
<dbReference type="STRING" id="1210063.GCA_001612665_02420"/>
<comment type="function">
    <text evidence="14">Member of the two-component regulatory system NreB/NreC involved in the control of dissimilatory nitrate/nitrite reduction in response to oxygen. NreB functions as a direct oxygen sensor histidine kinase which is autophosphorylated, in the absence of oxygen, probably at the conserved histidine residue, and transfers its phosphate group probably to a conserved aspartate residue of NreC. NreB/NreC activates the expression of the nitrate (narGHJI) and nitrite (nir) reductase operons, as well as the putative nitrate transporter gene narT.</text>
</comment>
<dbReference type="Pfam" id="PF07730">
    <property type="entry name" value="HisKA_3"/>
    <property type="match status" value="1"/>
</dbReference>
<evidence type="ECO:0000256" key="3">
    <source>
        <dbReference type="ARBA" id="ARBA00004496"/>
    </source>
</evidence>
<dbReference type="CDD" id="cd16917">
    <property type="entry name" value="HATPase_UhpB-NarQ-NarX-like"/>
    <property type="match status" value="1"/>
</dbReference>
<dbReference type="PANTHER" id="PTHR24421">
    <property type="entry name" value="NITRATE/NITRITE SENSOR PROTEIN NARX-RELATED"/>
    <property type="match status" value="1"/>
</dbReference>
<keyword evidence="16" id="KW-0472">Membrane</keyword>
<dbReference type="PRINTS" id="PR00344">
    <property type="entry name" value="BCTRLSENSOR"/>
</dbReference>